<dbReference type="EnsemblBacteria" id="ACZ18848">
    <property type="protein sequence ID" value="ACZ18848"/>
    <property type="gene ID" value="Taci_0612"/>
</dbReference>
<sequence length="141" mass="15526">MISVDALPSRLRELGFEPWEGFGVRGAFRQVTFVKDALLGEVCRYHALDHLIWGTVDVSLADRILAGSSPLEDVMTQRFLIWTRSGGDGRRRVRSFLFGFRGFAEVCVMGPGMRPPRGFEDLVVLAEASLEGPKGGGDGRV</sequence>
<dbReference type="EMBL" id="CP001818">
    <property type="protein sequence ID" value="ACZ18848.1"/>
    <property type="molecule type" value="Genomic_DNA"/>
</dbReference>
<dbReference type="STRING" id="525903.Taci_0612"/>
<keyword evidence="2" id="KW-1185">Reference proteome</keyword>
<dbReference type="AlphaFoldDB" id="D1B995"/>
<name>D1B995_THEAS</name>
<dbReference type="OrthoDB" id="5658at2"/>
<dbReference type="eggNOG" id="ENOG503318Z">
    <property type="taxonomic scope" value="Bacteria"/>
</dbReference>
<dbReference type="KEGG" id="tai:Taci_0612"/>
<dbReference type="HOGENOM" id="CLU_1821340_0_0_0"/>
<protein>
    <submittedName>
        <fullName evidence="1">Uncharacterized protein</fullName>
    </submittedName>
</protein>
<accession>D1B995</accession>
<dbReference type="Proteomes" id="UP000002030">
    <property type="component" value="Chromosome"/>
</dbReference>
<gene>
    <name evidence="1" type="ordered locus">Taci_0612</name>
</gene>
<proteinExistence type="predicted"/>
<evidence type="ECO:0000313" key="2">
    <source>
        <dbReference type="Proteomes" id="UP000002030"/>
    </source>
</evidence>
<organism evidence="1 2">
    <name type="scientific">Thermanaerovibrio acidaminovorans (strain ATCC 49978 / DSM 6589 / Su883)</name>
    <name type="common">Selenomonas acidaminovorans</name>
    <dbReference type="NCBI Taxonomy" id="525903"/>
    <lineage>
        <taxon>Bacteria</taxon>
        <taxon>Thermotogati</taxon>
        <taxon>Synergistota</taxon>
        <taxon>Synergistia</taxon>
        <taxon>Synergistales</taxon>
        <taxon>Synergistaceae</taxon>
        <taxon>Thermanaerovibrio</taxon>
    </lineage>
</organism>
<evidence type="ECO:0000313" key="1">
    <source>
        <dbReference type="EMBL" id="ACZ18848.1"/>
    </source>
</evidence>
<reference evidence="1 2" key="1">
    <citation type="journal article" date="2009" name="Stand. Genomic Sci.">
        <title>Complete genome sequence of Thermanaerovibrio acidaminovorans type strain (Su883).</title>
        <authorList>
            <person name="Chovatia M."/>
            <person name="Sikorski J."/>
            <person name="Schroder M."/>
            <person name="Lapidus A."/>
            <person name="Nolan M."/>
            <person name="Tice H."/>
            <person name="Glavina Del Rio T."/>
            <person name="Copeland A."/>
            <person name="Cheng J.F."/>
            <person name="Lucas S."/>
            <person name="Chen F."/>
            <person name="Bruce D."/>
            <person name="Goodwin L."/>
            <person name="Pitluck S."/>
            <person name="Ivanova N."/>
            <person name="Mavromatis K."/>
            <person name="Ovchinnikova G."/>
            <person name="Pati A."/>
            <person name="Chen A."/>
            <person name="Palaniappan K."/>
            <person name="Land M."/>
            <person name="Hauser L."/>
            <person name="Chang Y.J."/>
            <person name="Jeffries C.D."/>
            <person name="Chain P."/>
            <person name="Saunders E."/>
            <person name="Detter J.C."/>
            <person name="Brettin T."/>
            <person name="Rohde M."/>
            <person name="Goker M."/>
            <person name="Spring S."/>
            <person name="Bristow J."/>
            <person name="Markowitz V."/>
            <person name="Hugenholtz P."/>
            <person name="Kyrpides N.C."/>
            <person name="Klenk H.P."/>
            <person name="Eisen J.A."/>
        </authorList>
    </citation>
    <scope>NUCLEOTIDE SEQUENCE [LARGE SCALE GENOMIC DNA]</scope>
    <source>
        <strain evidence="2">ATCC 49978 / DSM 6589 / Su883</strain>
    </source>
</reference>